<gene>
    <name evidence="4" type="primary">ndhH</name>
</gene>
<evidence type="ECO:0000256" key="1">
    <source>
        <dbReference type="ARBA" id="ARBA00005769"/>
    </source>
</evidence>
<dbReference type="PANTHER" id="PTHR11993:SF10">
    <property type="entry name" value="NADH DEHYDROGENASE [UBIQUINONE] IRON-SULFUR PROTEIN 2, MITOCHONDRIAL"/>
    <property type="match status" value="1"/>
</dbReference>
<dbReference type="PANTHER" id="PTHR11993">
    <property type="entry name" value="NADH-UBIQUINONE OXIDOREDUCTASE 49 KDA SUBUNIT"/>
    <property type="match status" value="1"/>
</dbReference>
<keyword evidence="2" id="KW-1278">Translocase</keyword>
<dbReference type="InterPro" id="IPR022885">
    <property type="entry name" value="NDH1_su_D/H"/>
</dbReference>
<proteinExistence type="inferred from homology"/>
<geneLocation type="chloroplast" evidence="4"/>
<organism evidence="4">
    <name type="scientific">Gentiana haynaldii</name>
    <dbReference type="NCBI Taxonomy" id="50764"/>
    <lineage>
        <taxon>Eukaryota</taxon>
        <taxon>Viridiplantae</taxon>
        <taxon>Streptophyta</taxon>
        <taxon>Embryophyta</taxon>
        <taxon>Tracheophyta</taxon>
        <taxon>Spermatophyta</taxon>
        <taxon>Magnoliopsida</taxon>
        <taxon>eudicotyledons</taxon>
        <taxon>Gunneridae</taxon>
        <taxon>Pentapetalae</taxon>
        <taxon>asterids</taxon>
        <taxon>lamiids</taxon>
        <taxon>Gentianales</taxon>
        <taxon>Gentianaceae</taxon>
        <taxon>Gentianeae</taxon>
        <taxon>Gentianinae</taxon>
        <taxon>Gentiana</taxon>
    </lineage>
</organism>
<dbReference type="RefSeq" id="YP_010251320.1">
    <property type="nucleotide sequence ID" value="NC_060371.1"/>
</dbReference>
<dbReference type="Gene3D" id="1.10.645.10">
    <property type="entry name" value="Cytochrome-c3 Hydrogenase, chain B"/>
    <property type="match status" value="1"/>
</dbReference>
<reference evidence="4" key="2">
    <citation type="journal article" date="2021" name="Ecol. Evol.">
        <title>Lineage-specific plastid degradation in subtribe Gentianinae (Gentianaceae).</title>
        <authorList>
            <person name="Fu P.C."/>
            <person name="Sun S.S."/>
            <person name="Twyford A.D."/>
            <person name="Li B.B."/>
            <person name="Zhou R.Q."/>
            <person name="Chen S.L."/>
            <person name="Gao Q.B."/>
            <person name="Favre A."/>
        </authorList>
    </citation>
    <scope>NUCLEOTIDE SEQUENCE</scope>
</reference>
<dbReference type="SUPFAM" id="SSF56762">
    <property type="entry name" value="HydB/Nqo4-like"/>
    <property type="match status" value="1"/>
</dbReference>
<accession>A0A8B0R7H1</accession>
<sequence length="102" mass="12051">MEKIAENRKILQDLPYVTRWDYLATIFKEAIMVKGLQQLRNIQVPKRYIRVIILELSHLASHLLGLGPLMANIGTQIPFLHNYSYIIIFEESLRIYLLVRDR</sequence>
<dbReference type="GO" id="GO:0009535">
    <property type="term" value="C:chloroplast thylakoid membrane"/>
    <property type="evidence" value="ECO:0007669"/>
    <property type="project" value="TreeGrafter"/>
</dbReference>
<name>A0A8B0R7H1_9GENT</name>
<keyword evidence="4" id="KW-0934">Plastid</keyword>
<reference evidence="4" key="1">
    <citation type="submission" date="2019-07" db="EMBL/GenBank/DDBJ databases">
        <authorList>
            <person name="Fu P."/>
            <person name="Sun S."/>
        </authorList>
    </citation>
    <scope>NUCLEOTIDE SEQUENCE</scope>
</reference>
<dbReference type="GeneID" id="70592181"/>
<dbReference type="InterPro" id="IPR029014">
    <property type="entry name" value="NiFe-Hase_large"/>
</dbReference>
<evidence type="ECO:0000256" key="3">
    <source>
        <dbReference type="ARBA" id="ARBA00023027"/>
    </source>
</evidence>
<dbReference type="AlphaFoldDB" id="A0A8B0R7H1"/>
<comment type="similarity">
    <text evidence="1">Belongs to the complex I 49 kDa subunit family.</text>
</comment>
<dbReference type="EMBL" id="MN234137">
    <property type="protein sequence ID" value="QTW90814.1"/>
    <property type="molecule type" value="Genomic_DNA"/>
</dbReference>
<evidence type="ECO:0000256" key="2">
    <source>
        <dbReference type="ARBA" id="ARBA00022967"/>
    </source>
</evidence>
<keyword evidence="3" id="KW-0520">NAD</keyword>
<keyword evidence="4" id="KW-0150">Chloroplast</keyword>
<protein>
    <submittedName>
        <fullName evidence="4">NADH-plastoquinone oxidoreductase subunit 7</fullName>
    </submittedName>
</protein>
<evidence type="ECO:0000313" key="4">
    <source>
        <dbReference type="EMBL" id="QTW90814.1"/>
    </source>
</evidence>
<dbReference type="GO" id="GO:0016651">
    <property type="term" value="F:oxidoreductase activity, acting on NAD(P)H"/>
    <property type="evidence" value="ECO:0007669"/>
    <property type="project" value="InterPro"/>
</dbReference>